<evidence type="ECO:0000313" key="1">
    <source>
        <dbReference type="EMBL" id="KJK73295.1"/>
    </source>
</evidence>
<protein>
    <submittedName>
        <fullName evidence="1">Uncharacterized protein</fullName>
    </submittedName>
</protein>
<reference evidence="2" key="1">
    <citation type="journal article" date="2014" name="BMC Genomics">
        <title>The genome sequence of the biocontrol fungus Metarhizium anisopliae and comparative genomics of Metarhizium species.</title>
        <authorList>
            <person name="Pattemore J.A."/>
            <person name="Hane J.K."/>
            <person name="Williams A.H."/>
            <person name="Wilson B.A."/>
            <person name="Stodart B.J."/>
            <person name="Ash G.J."/>
        </authorList>
    </citation>
    <scope>NUCLEOTIDE SEQUENCE [LARGE SCALE GENOMIC DNA]</scope>
    <source>
        <strain evidence="2">BRIP 53293</strain>
    </source>
</reference>
<organism evidence="1 2">
    <name type="scientific">Metarhizium anisopliae BRIP 53293</name>
    <dbReference type="NCBI Taxonomy" id="1291518"/>
    <lineage>
        <taxon>Eukaryota</taxon>
        <taxon>Fungi</taxon>
        <taxon>Dikarya</taxon>
        <taxon>Ascomycota</taxon>
        <taxon>Pezizomycotina</taxon>
        <taxon>Sordariomycetes</taxon>
        <taxon>Hypocreomycetidae</taxon>
        <taxon>Hypocreales</taxon>
        <taxon>Clavicipitaceae</taxon>
        <taxon>Metarhizium</taxon>
    </lineage>
</organism>
<proteinExistence type="predicted"/>
<accession>A0A0D9NKZ3</accession>
<dbReference type="EMBL" id="KE385021">
    <property type="protein sequence ID" value="KJK73295.1"/>
    <property type="molecule type" value="Genomic_DNA"/>
</dbReference>
<keyword evidence="2" id="KW-1185">Reference proteome</keyword>
<name>A0A0D9NKZ3_METAN</name>
<sequence>MENTQIVNCLERHGNNAADVRFHGPVNTVKDRLSSPAEEHEAYRDILPLDGLESVIHIILVLQAGKV</sequence>
<gene>
    <name evidence="1" type="ORF">H634G_11605</name>
</gene>
<evidence type="ECO:0000313" key="2">
    <source>
        <dbReference type="Proteomes" id="UP000054544"/>
    </source>
</evidence>
<dbReference type="AlphaFoldDB" id="A0A0D9NKZ3"/>
<dbReference type="Proteomes" id="UP000054544">
    <property type="component" value="Unassembled WGS sequence"/>
</dbReference>